<evidence type="ECO:0000256" key="2">
    <source>
        <dbReference type="SAM" id="MobiDB-lite"/>
    </source>
</evidence>
<gene>
    <name evidence="3" type="ORF">NW766_005795</name>
</gene>
<keyword evidence="1" id="KW-0175">Coiled coil</keyword>
<dbReference type="AlphaFoldDB" id="A0A9W8UB82"/>
<proteinExistence type="predicted"/>
<dbReference type="EMBL" id="JAPDHF010000007">
    <property type="protein sequence ID" value="KAJ4015452.1"/>
    <property type="molecule type" value="Genomic_DNA"/>
</dbReference>
<accession>A0A9W8UB82</accession>
<evidence type="ECO:0000313" key="4">
    <source>
        <dbReference type="Proteomes" id="UP001152130"/>
    </source>
</evidence>
<feature type="coiled-coil region" evidence="1">
    <location>
        <begin position="35"/>
        <end position="69"/>
    </location>
</feature>
<protein>
    <submittedName>
        <fullName evidence="3">Uncharacterized protein</fullName>
    </submittedName>
</protein>
<name>A0A9W8UB82_9HYPO</name>
<organism evidence="3 4">
    <name type="scientific">Fusarium irregulare</name>
    <dbReference type="NCBI Taxonomy" id="2494466"/>
    <lineage>
        <taxon>Eukaryota</taxon>
        <taxon>Fungi</taxon>
        <taxon>Dikarya</taxon>
        <taxon>Ascomycota</taxon>
        <taxon>Pezizomycotina</taxon>
        <taxon>Sordariomycetes</taxon>
        <taxon>Hypocreomycetidae</taxon>
        <taxon>Hypocreales</taxon>
        <taxon>Nectriaceae</taxon>
        <taxon>Fusarium</taxon>
        <taxon>Fusarium incarnatum-equiseti species complex</taxon>
    </lineage>
</organism>
<sequence length="129" mass="14473">MFSQKETNPWTELLSDTKPTTKPTDPMAELDNEDILGMKLNLKSLELVITEAQREAEALRQRIREFEASGHPGSRPGSRISWGGIALPKSAVPVPSGEERASFDKTLRARGLWYLEKVLKIKGLLNRKT</sequence>
<evidence type="ECO:0000313" key="3">
    <source>
        <dbReference type="EMBL" id="KAJ4015452.1"/>
    </source>
</evidence>
<feature type="compositionally biased region" description="Polar residues" evidence="2">
    <location>
        <begin position="1"/>
        <end position="10"/>
    </location>
</feature>
<feature type="region of interest" description="Disordered" evidence="2">
    <location>
        <begin position="1"/>
        <end position="26"/>
    </location>
</feature>
<evidence type="ECO:0000256" key="1">
    <source>
        <dbReference type="SAM" id="Coils"/>
    </source>
</evidence>
<comment type="caution">
    <text evidence="3">The sequence shown here is derived from an EMBL/GenBank/DDBJ whole genome shotgun (WGS) entry which is preliminary data.</text>
</comment>
<keyword evidence="4" id="KW-1185">Reference proteome</keyword>
<dbReference type="Proteomes" id="UP001152130">
    <property type="component" value="Unassembled WGS sequence"/>
</dbReference>
<feature type="compositionally biased region" description="Low complexity" evidence="2">
    <location>
        <begin position="16"/>
        <end position="26"/>
    </location>
</feature>
<reference evidence="3" key="1">
    <citation type="submission" date="2022-10" db="EMBL/GenBank/DDBJ databases">
        <title>Fusarium specimens isolated from Avocado Roots.</title>
        <authorList>
            <person name="Stajich J."/>
            <person name="Roper C."/>
            <person name="Heimlech-Rivalta G."/>
        </authorList>
    </citation>
    <scope>NUCLEOTIDE SEQUENCE</scope>
    <source>
        <strain evidence="3">CF00143</strain>
    </source>
</reference>